<evidence type="ECO:0000313" key="2">
    <source>
        <dbReference type="EMBL" id="MDX3131623.1"/>
    </source>
</evidence>
<reference evidence="2" key="1">
    <citation type="journal article" date="2023" name="Microb. Genom.">
        <title>Mesoterricola silvestris gen. nov., sp. nov., Mesoterricola sediminis sp. nov., Geothrix oryzae sp. nov., Geothrix edaphica sp. nov., Geothrix rubra sp. nov., and Geothrix limicola sp. nov., six novel members of Acidobacteriota isolated from soils.</title>
        <authorList>
            <person name="Weisberg A.J."/>
            <person name="Pearce E."/>
            <person name="Kramer C.G."/>
            <person name="Chang J.H."/>
            <person name="Clarke C.R."/>
        </authorList>
    </citation>
    <scope>NUCLEOTIDE SEQUENCE</scope>
    <source>
        <strain evidence="2">ND06-05F</strain>
    </source>
</reference>
<protein>
    <submittedName>
        <fullName evidence="2">Sortase</fullName>
    </submittedName>
</protein>
<keyword evidence="1" id="KW-0732">Signal</keyword>
<evidence type="ECO:0000313" key="3">
    <source>
        <dbReference type="Proteomes" id="UP001273589"/>
    </source>
</evidence>
<gene>
    <name evidence="2" type="ORF">PV367_17935</name>
</gene>
<proteinExistence type="predicted"/>
<dbReference type="AlphaFoldDB" id="A0AAJ2ULQ7"/>
<sequence>MPRTPAGHSFPRRNFMRIKCAGIGIGLVLGAVGLSSPPAAAANGPTSDPGVHISPIHAAPGSTVTVSTTACGSEIYGKGESGAGDSFHLLQGDQKGVLTGEFKVPDGTEPGEYTVTLKCPPRVKITGTYSVGTGDPSGAIEAGFGEANDKGTQLALGAALLAGATVGGAIKMHRRPAGARA</sequence>
<comment type="caution">
    <text evidence="2">The sequence shown here is derived from an EMBL/GenBank/DDBJ whole genome shotgun (WGS) entry which is preliminary data.</text>
</comment>
<dbReference type="RefSeq" id="WP_319692831.1">
    <property type="nucleotide sequence ID" value="NZ_JARAWN010000099.1"/>
</dbReference>
<feature type="signal peptide" evidence="1">
    <location>
        <begin position="1"/>
        <end position="41"/>
    </location>
</feature>
<dbReference type="EMBL" id="JARAWN010000099">
    <property type="protein sequence ID" value="MDX3131623.1"/>
    <property type="molecule type" value="Genomic_DNA"/>
</dbReference>
<organism evidence="2 3">
    <name type="scientific">Streptomyces europaeiscabiei</name>
    <dbReference type="NCBI Taxonomy" id="146819"/>
    <lineage>
        <taxon>Bacteria</taxon>
        <taxon>Bacillati</taxon>
        <taxon>Actinomycetota</taxon>
        <taxon>Actinomycetes</taxon>
        <taxon>Kitasatosporales</taxon>
        <taxon>Streptomycetaceae</taxon>
        <taxon>Streptomyces</taxon>
    </lineage>
</organism>
<dbReference type="InterPro" id="IPR006311">
    <property type="entry name" value="TAT_signal"/>
</dbReference>
<dbReference type="Proteomes" id="UP001273589">
    <property type="component" value="Unassembled WGS sequence"/>
</dbReference>
<name>A0AAJ2ULQ7_9ACTN</name>
<dbReference type="PROSITE" id="PS51318">
    <property type="entry name" value="TAT"/>
    <property type="match status" value="1"/>
</dbReference>
<feature type="chain" id="PRO_5042518838" evidence="1">
    <location>
        <begin position="42"/>
        <end position="181"/>
    </location>
</feature>
<accession>A0AAJ2ULQ7</accession>
<evidence type="ECO:0000256" key="1">
    <source>
        <dbReference type="SAM" id="SignalP"/>
    </source>
</evidence>